<evidence type="ECO:0000313" key="3">
    <source>
        <dbReference type="Proteomes" id="UP001180020"/>
    </source>
</evidence>
<dbReference type="AlphaFoldDB" id="A0AAV9CGD7"/>
<name>A0AAV9CGD7_ACOCL</name>
<feature type="region of interest" description="Disordered" evidence="1">
    <location>
        <begin position="1"/>
        <end position="78"/>
    </location>
</feature>
<keyword evidence="3" id="KW-1185">Reference proteome</keyword>
<gene>
    <name evidence="2" type="ORF">QJS10_CPB19g00830</name>
</gene>
<sequence length="78" mass="8637">MLRHWQNLREATVRVEGRTSMSGLRRELEPAGSDDGGGPGRSPTNSSSTTDHYHHEEDAIINIGKTGRIFGTTSTWQE</sequence>
<dbReference type="EMBL" id="JAUJYO010000019">
    <property type="protein sequence ID" value="KAK1287152.1"/>
    <property type="molecule type" value="Genomic_DNA"/>
</dbReference>
<protein>
    <submittedName>
        <fullName evidence="2">Uncharacterized protein</fullName>
    </submittedName>
</protein>
<organism evidence="2 3">
    <name type="scientific">Acorus calamus</name>
    <name type="common">Sweet flag</name>
    <dbReference type="NCBI Taxonomy" id="4465"/>
    <lineage>
        <taxon>Eukaryota</taxon>
        <taxon>Viridiplantae</taxon>
        <taxon>Streptophyta</taxon>
        <taxon>Embryophyta</taxon>
        <taxon>Tracheophyta</taxon>
        <taxon>Spermatophyta</taxon>
        <taxon>Magnoliopsida</taxon>
        <taxon>Liliopsida</taxon>
        <taxon>Acoraceae</taxon>
        <taxon>Acorus</taxon>
    </lineage>
</organism>
<proteinExistence type="predicted"/>
<evidence type="ECO:0000313" key="2">
    <source>
        <dbReference type="EMBL" id="KAK1287152.1"/>
    </source>
</evidence>
<reference evidence="2" key="1">
    <citation type="journal article" date="2023" name="Nat. Commun.">
        <title>Diploid and tetraploid genomes of Acorus and the evolution of monocots.</title>
        <authorList>
            <person name="Ma L."/>
            <person name="Liu K.W."/>
            <person name="Li Z."/>
            <person name="Hsiao Y.Y."/>
            <person name="Qi Y."/>
            <person name="Fu T."/>
            <person name="Tang G.D."/>
            <person name="Zhang D."/>
            <person name="Sun W.H."/>
            <person name="Liu D.K."/>
            <person name="Li Y."/>
            <person name="Chen G.Z."/>
            <person name="Liu X.D."/>
            <person name="Liao X.Y."/>
            <person name="Jiang Y.T."/>
            <person name="Yu X."/>
            <person name="Hao Y."/>
            <person name="Huang J."/>
            <person name="Zhao X.W."/>
            <person name="Ke S."/>
            <person name="Chen Y.Y."/>
            <person name="Wu W.L."/>
            <person name="Hsu J.L."/>
            <person name="Lin Y.F."/>
            <person name="Huang M.D."/>
            <person name="Li C.Y."/>
            <person name="Huang L."/>
            <person name="Wang Z.W."/>
            <person name="Zhao X."/>
            <person name="Zhong W.Y."/>
            <person name="Peng D.H."/>
            <person name="Ahmad S."/>
            <person name="Lan S."/>
            <person name="Zhang J.S."/>
            <person name="Tsai W.C."/>
            <person name="Van de Peer Y."/>
            <person name="Liu Z.J."/>
        </authorList>
    </citation>
    <scope>NUCLEOTIDE SEQUENCE</scope>
    <source>
        <strain evidence="2">CP</strain>
    </source>
</reference>
<dbReference type="Proteomes" id="UP001180020">
    <property type="component" value="Unassembled WGS sequence"/>
</dbReference>
<comment type="caution">
    <text evidence="2">The sequence shown here is derived from an EMBL/GenBank/DDBJ whole genome shotgun (WGS) entry which is preliminary data.</text>
</comment>
<reference evidence="2" key="2">
    <citation type="submission" date="2023-06" db="EMBL/GenBank/DDBJ databases">
        <authorList>
            <person name="Ma L."/>
            <person name="Liu K.-W."/>
            <person name="Li Z."/>
            <person name="Hsiao Y.-Y."/>
            <person name="Qi Y."/>
            <person name="Fu T."/>
            <person name="Tang G."/>
            <person name="Zhang D."/>
            <person name="Sun W.-H."/>
            <person name="Liu D.-K."/>
            <person name="Li Y."/>
            <person name="Chen G.-Z."/>
            <person name="Liu X.-D."/>
            <person name="Liao X.-Y."/>
            <person name="Jiang Y.-T."/>
            <person name="Yu X."/>
            <person name="Hao Y."/>
            <person name="Huang J."/>
            <person name="Zhao X.-W."/>
            <person name="Ke S."/>
            <person name="Chen Y.-Y."/>
            <person name="Wu W.-L."/>
            <person name="Hsu J.-L."/>
            <person name="Lin Y.-F."/>
            <person name="Huang M.-D."/>
            <person name="Li C.-Y."/>
            <person name="Huang L."/>
            <person name="Wang Z.-W."/>
            <person name="Zhao X."/>
            <person name="Zhong W.-Y."/>
            <person name="Peng D.-H."/>
            <person name="Ahmad S."/>
            <person name="Lan S."/>
            <person name="Zhang J.-S."/>
            <person name="Tsai W.-C."/>
            <person name="Van De Peer Y."/>
            <person name="Liu Z.-J."/>
        </authorList>
    </citation>
    <scope>NUCLEOTIDE SEQUENCE</scope>
    <source>
        <strain evidence="2">CP</strain>
        <tissue evidence="2">Leaves</tissue>
    </source>
</reference>
<evidence type="ECO:0000256" key="1">
    <source>
        <dbReference type="SAM" id="MobiDB-lite"/>
    </source>
</evidence>
<accession>A0AAV9CGD7</accession>